<organism evidence="2 3">
    <name type="scientific">Panacagrimonas perspica</name>
    <dbReference type="NCBI Taxonomy" id="381431"/>
    <lineage>
        <taxon>Bacteria</taxon>
        <taxon>Pseudomonadati</taxon>
        <taxon>Pseudomonadota</taxon>
        <taxon>Gammaproteobacteria</taxon>
        <taxon>Nevskiales</taxon>
        <taxon>Nevskiaceae</taxon>
        <taxon>Panacagrimonas</taxon>
    </lineage>
</organism>
<dbReference type="Proteomes" id="UP000295341">
    <property type="component" value="Unassembled WGS sequence"/>
</dbReference>
<sequence>MTDSEAFLSNLQQPAGPRLPTPAKAAHAVRNPPSEASYDFIILTAAITRPDLHTRIFPGYLRLIGTARVKWLINIDPVASGTCVEDTIDNLRRLLAAPNIDLEFLGGEEPGCFFKAARRLSERAGELLARCRTGVVWLEDDWRLTAHGSGWETLTRLRLGLATTRAGRRCRGCRGPLSTKQAALDRQTTQRNPLWFVSLVPRSRVSFNPGIWSKEFFVRAVLEPLRRQPANKVDDPETLCADPWNKPQARRLFTLFVDPTFQDAGRQWSVECGLTKWIKEPDDLAKRGSVTYATDDGHVQPLRGGAFEDAIGWVRIRRAFGTPLPLLGRIVLSEGRLAGHLLAVPYLAFDMQPIGERMAEVYLHRPHRWSRTYPYKKIDGRIVWGAEDAEVHVQTRRGKVVGSLTRTLPVSSYWIVPLQASLGLIYFASSLIGRLLHLDAESKTP</sequence>
<feature type="compositionally biased region" description="Polar residues" evidence="1">
    <location>
        <begin position="1"/>
        <end position="13"/>
    </location>
</feature>
<keyword evidence="3" id="KW-1185">Reference proteome</keyword>
<evidence type="ECO:0000313" key="3">
    <source>
        <dbReference type="Proteomes" id="UP000295341"/>
    </source>
</evidence>
<gene>
    <name evidence="2" type="ORF">DFR24_3312</name>
</gene>
<dbReference type="EMBL" id="SOBT01000009">
    <property type="protein sequence ID" value="TDU28931.1"/>
    <property type="molecule type" value="Genomic_DNA"/>
</dbReference>
<proteinExistence type="predicted"/>
<feature type="region of interest" description="Disordered" evidence="1">
    <location>
        <begin position="1"/>
        <end position="25"/>
    </location>
</feature>
<evidence type="ECO:0000313" key="2">
    <source>
        <dbReference type="EMBL" id="TDU28931.1"/>
    </source>
</evidence>
<evidence type="ECO:0000256" key="1">
    <source>
        <dbReference type="SAM" id="MobiDB-lite"/>
    </source>
</evidence>
<protein>
    <submittedName>
        <fullName evidence="2">Uncharacterized protein</fullName>
    </submittedName>
</protein>
<reference evidence="2 3" key="1">
    <citation type="submission" date="2019-03" db="EMBL/GenBank/DDBJ databases">
        <title>Genomic Encyclopedia of Type Strains, Phase IV (KMG-IV): sequencing the most valuable type-strain genomes for metagenomic binning, comparative biology and taxonomic classification.</title>
        <authorList>
            <person name="Goeker M."/>
        </authorList>
    </citation>
    <scope>NUCLEOTIDE SEQUENCE [LARGE SCALE GENOMIC DNA]</scope>
    <source>
        <strain evidence="2 3">DSM 26377</strain>
    </source>
</reference>
<accession>A0A4S3K2M7</accession>
<dbReference type="AlphaFoldDB" id="A0A4S3K2M7"/>
<name>A0A4S3K2M7_9GAMM</name>
<comment type="caution">
    <text evidence="2">The sequence shown here is derived from an EMBL/GenBank/DDBJ whole genome shotgun (WGS) entry which is preliminary data.</text>
</comment>